<reference evidence="3" key="1">
    <citation type="journal article" date="2019" name="Int. J. Syst. Evol. Microbiol.">
        <title>The Global Catalogue of Microorganisms (GCM) 10K type strain sequencing project: providing services to taxonomists for standard genome sequencing and annotation.</title>
        <authorList>
            <consortium name="The Broad Institute Genomics Platform"/>
            <consortium name="The Broad Institute Genome Sequencing Center for Infectious Disease"/>
            <person name="Wu L."/>
            <person name="Ma J."/>
        </authorList>
    </citation>
    <scope>NUCLEOTIDE SEQUENCE [LARGE SCALE GENOMIC DNA]</scope>
    <source>
        <strain evidence="3">JCM 16013</strain>
    </source>
</reference>
<keyword evidence="3" id="KW-1185">Reference proteome</keyword>
<accession>A0ABP5EEJ2</accession>
<evidence type="ECO:0000256" key="1">
    <source>
        <dbReference type="SAM" id="MobiDB-lite"/>
    </source>
</evidence>
<gene>
    <name evidence="2" type="ORF">GCM10009838_67580</name>
</gene>
<comment type="caution">
    <text evidence="2">The sequence shown here is derived from an EMBL/GenBank/DDBJ whole genome shotgun (WGS) entry which is preliminary data.</text>
</comment>
<organism evidence="2 3">
    <name type="scientific">Catenulispora subtropica</name>
    <dbReference type="NCBI Taxonomy" id="450798"/>
    <lineage>
        <taxon>Bacteria</taxon>
        <taxon>Bacillati</taxon>
        <taxon>Actinomycetota</taxon>
        <taxon>Actinomycetes</taxon>
        <taxon>Catenulisporales</taxon>
        <taxon>Catenulisporaceae</taxon>
        <taxon>Catenulispora</taxon>
    </lineage>
</organism>
<name>A0ABP5EEJ2_9ACTN</name>
<evidence type="ECO:0000313" key="2">
    <source>
        <dbReference type="EMBL" id="GAA1993903.1"/>
    </source>
</evidence>
<dbReference type="EMBL" id="BAAAQM010000051">
    <property type="protein sequence ID" value="GAA1993903.1"/>
    <property type="molecule type" value="Genomic_DNA"/>
</dbReference>
<feature type="region of interest" description="Disordered" evidence="1">
    <location>
        <begin position="62"/>
        <end position="85"/>
    </location>
</feature>
<feature type="compositionally biased region" description="Low complexity" evidence="1">
    <location>
        <begin position="75"/>
        <end position="85"/>
    </location>
</feature>
<dbReference type="Proteomes" id="UP001499854">
    <property type="component" value="Unassembled WGS sequence"/>
</dbReference>
<protein>
    <submittedName>
        <fullName evidence="2">Uncharacterized protein</fullName>
    </submittedName>
</protein>
<proteinExistence type="predicted"/>
<evidence type="ECO:0000313" key="3">
    <source>
        <dbReference type="Proteomes" id="UP001499854"/>
    </source>
</evidence>
<sequence>MFMHPFIWKTRGLVRATVADDYELDIHHGGRGWEALTSHIILIVTMGVEPLSHHGVQRPEAFGEIITPLPPPRPSSYGSRRGWRR</sequence>